<proteinExistence type="predicted"/>
<dbReference type="InParanoid" id="A0A409W802"/>
<dbReference type="Proteomes" id="UP000284842">
    <property type="component" value="Unassembled WGS sequence"/>
</dbReference>
<dbReference type="EMBL" id="NHTK01005738">
    <property type="protein sequence ID" value="PPQ74638.1"/>
    <property type="molecule type" value="Genomic_DNA"/>
</dbReference>
<dbReference type="PROSITE" id="PS50097">
    <property type="entry name" value="BTB"/>
    <property type="match status" value="2"/>
</dbReference>
<feature type="non-terminal residue" evidence="2">
    <location>
        <position position="467"/>
    </location>
</feature>
<feature type="domain" description="BTB" evidence="1">
    <location>
        <begin position="20"/>
        <end position="95"/>
    </location>
</feature>
<accession>A0A409W802</accession>
<evidence type="ECO:0000313" key="3">
    <source>
        <dbReference type="Proteomes" id="UP000284842"/>
    </source>
</evidence>
<comment type="caution">
    <text evidence="2">The sequence shown here is derived from an EMBL/GenBank/DDBJ whole genome shotgun (WGS) entry which is preliminary data.</text>
</comment>
<organism evidence="2 3">
    <name type="scientific">Panaeolus cyanescens</name>
    <dbReference type="NCBI Taxonomy" id="181874"/>
    <lineage>
        <taxon>Eukaryota</taxon>
        <taxon>Fungi</taxon>
        <taxon>Dikarya</taxon>
        <taxon>Basidiomycota</taxon>
        <taxon>Agaricomycotina</taxon>
        <taxon>Agaricomycetes</taxon>
        <taxon>Agaricomycetidae</taxon>
        <taxon>Agaricales</taxon>
        <taxon>Agaricineae</taxon>
        <taxon>Galeropsidaceae</taxon>
        <taxon>Panaeolus</taxon>
    </lineage>
</organism>
<dbReference type="SUPFAM" id="SSF54695">
    <property type="entry name" value="POZ domain"/>
    <property type="match status" value="1"/>
</dbReference>
<dbReference type="AlphaFoldDB" id="A0A409W802"/>
<protein>
    <recommendedName>
        <fullName evidence="1">BTB domain-containing protein</fullName>
    </recommendedName>
</protein>
<reference evidence="2 3" key="1">
    <citation type="journal article" date="2018" name="Evol. Lett.">
        <title>Horizontal gene cluster transfer increased hallucinogenic mushroom diversity.</title>
        <authorList>
            <person name="Reynolds H.T."/>
            <person name="Vijayakumar V."/>
            <person name="Gluck-Thaler E."/>
            <person name="Korotkin H.B."/>
            <person name="Matheny P.B."/>
            <person name="Slot J.C."/>
        </authorList>
    </citation>
    <scope>NUCLEOTIDE SEQUENCE [LARGE SCALE GENOMIC DNA]</scope>
    <source>
        <strain evidence="2 3">2629</strain>
    </source>
</reference>
<dbReference type="Gene3D" id="3.30.710.10">
    <property type="entry name" value="Potassium Channel Kv1.1, Chain A"/>
    <property type="match status" value="2"/>
</dbReference>
<sequence>MASDEPEDGLKIRRGAVWMEDGNLIIQAGQTQFKVYKCILSRSSSIFCDVFSLPPSPSDPDATVDGCPVMIVHDPPEDMEHVLSAIHFADLGDPTARVAMDFSKVSAYLRLGIKYEIMNLRDHAIYRLKAQYPSTFKAAIESFHTALAPYINLGDKTHFDVIDLLHQEGLYSCLPMAYFMAIHQYNTEETLGYLHDRRSSYAFASDMLRTCLVGKDKLAQFISEDAFSWMKDSPSNNCMNEHEGCRYHTWAIWMNDGNIILQAGQTQFKVYKEILSRSSCIFRDIFSLPQPHSDESMDSDDCPIVVVHDSPEDMGHLLSAIFFTPLGNPTVRESMDFAKVSAYLRLGIKYEILDLRDHAIHRLKGQYPSSFKKATDSFKMTPYIKLGDATHFDVINLLHQEGLLSALPMAYFMAIHQYDTKAIFEHLHTNSSPSYAFASDMLPACLLGKEKLAHMTFTDVFSWLKDT</sequence>
<evidence type="ECO:0000313" key="2">
    <source>
        <dbReference type="EMBL" id="PPQ74638.1"/>
    </source>
</evidence>
<dbReference type="InterPro" id="IPR011333">
    <property type="entry name" value="SKP1/BTB/POZ_sf"/>
</dbReference>
<evidence type="ECO:0000259" key="1">
    <source>
        <dbReference type="PROSITE" id="PS50097"/>
    </source>
</evidence>
<dbReference type="SMART" id="SM00225">
    <property type="entry name" value="BTB"/>
    <property type="match status" value="2"/>
</dbReference>
<gene>
    <name evidence="2" type="ORF">CVT24_004232</name>
</gene>
<keyword evidence="3" id="KW-1185">Reference proteome</keyword>
<name>A0A409W802_9AGAR</name>
<dbReference type="OrthoDB" id="3217871at2759"/>
<dbReference type="Pfam" id="PF00651">
    <property type="entry name" value="BTB"/>
    <property type="match status" value="1"/>
</dbReference>
<feature type="domain" description="BTB" evidence="1">
    <location>
        <begin position="257"/>
        <end position="330"/>
    </location>
</feature>
<dbReference type="InterPro" id="IPR000210">
    <property type="entry name" value="BTB/POZ_dom"/>
</dbReference>